<feature type="transmembrane region" description="Helical" evidence="5">
    <location>
        <begin position="7"/>
        <end position="27"/>
    </location>
</feature>
<sequence length="414" mass="47970">MKTTANINFYNQLLRFLIYLNSAIILVPDQFKGVPIALLLLVVIVRYLKLNQKPVLETKKFVISISFFIILLISIAYSSDINFAMRKLETGLSLVVFPLIFYIVGADKALLTEKSIQTLKLTFIFSLVFFLISTFLFFYFTEPFYTFKSTLIHYTNLVDIRIKHFEIHSIYLSICIGVAIIFTLSIIGNCGPSLKKALFFVLILLITFIAILNKKGPIIFLGIVGLIFLIKNKSNYKHILYISSISAILILFILYVPKYNNVNRFKELFNIENNKNSSTAIRIQIYECALKKIAQSPYFGYGWGDTKMVLNDCYEQKNVDFLNKNYNSHNQFLSILLSTGLLGFFTFIYYFFYLFKISNKKESQILFLLTLYFCLNMLTENILEREDGVIIISLFINILLFKPNKERDVLSNKI</sequence>
<evidence type="ECO:0000256" key="5">
    <source>
        <dbReference type="SAM" id="Phobius"/>
    </source>
</evidence>
<evidence type="ECO:0000256" key="4">
    <source>
        <dbReference type="ARBA" id="ARBA00023136"/>
    </source>
</evidence>
<feature type="transmembrane region" description="Helical" evidence="5">
    <location>
        <begin position="217"/>
        <end position="232"/>
    </location>
</feature>
<feature type="transmembrane region" description="Helical" evidence="5">
    <location>
        <begin position="239"/>
        <end position="256"/>
    </location>
</feature>
<evidence type="ECO:0000259" key="6">
    <source>
        <dbReference type="Pfam" id="PF04932"/>
    </source>
</evidence>
<dbReference type="PANTHER" id="PTHR37422:SF17">
    <property type="entry name" value="O-ANTIGEN LIGASE"/>
    <property type="match status" value="1"/>
</dbReference>
<feature type="transmembrane region" description="Helical" evidence="5">
    <location>
        <begin position="123"/>
        <end position="141"/>
    </location>
</feature>
<keyword evidence="4 5" id="KW-0472">Membrane</keyword>
<dbReference type="EMBL" id="BAABJH010000001">
    <property type="protein sequence ID" value="GAA4891329.1"/>
    <property type="molecule type" value="Genomic_DNA"/>
</dbReference>
<name>A0ABP9F1R4_9FLAO</name>
<keyword evidence="2 5" id="KW-0812">Transmembrane</keyword>
<evidence type="ECO:0000256" key="1">
    <source>
        <dbReference type="ARBA" id="ARBA00004141"/>
    </source>
</evidence>
<proteinExistence type="predicted"/>
<keyword evidence="8" id="KW-1185">Reference proteome</keyword>
<evidence type="ECO:0000256" key="3">
    <source>
        <dbReference type="ARBA" id="ARBA00022989"/>
    </source>
</evidence>
<organism evidence="7 8">
    <name type="scientific">Flaviramulus aquimarinus</name>
    <dbReference type="NCBI Taxonomy" id="1170456"/>
    <lineage>
        <taxon>Bacteria</taxon>
        <taxon>Pseudomonadati</taxon>
        <taxon>Bacteroidota</taxon>
        <taxon>Flavobacteriia</taxon>
        <taxon>Flavobacteriales</taxon>
        <taxon>Flavobacteriaceae</taxon>
        <taxon>Flaviramulus</taxon>
    </lineage>
</organism>
<feature type="transmembrane region" description="Helical" evidence="5">
    <location>
        <begin position="332"/>
        <end position="353"/>
    </location>
</feature>
<dbReference type="Pfam" id="PF04932">
    <property type="entry name" value="Wzy_C"/>
    <property type="match status" value="1"/>
</dbReference>
<feature type="transmembrane region" description="Helical" evidence="5">
    <location>
        <begin position="91"/>
        <end position="111"/>
    </location>
</feature>
<gene>
    <name evidence="7" type="ORF">GCM10023311_14600</name>
</gene>
<dbReference type="PANTHER" id="PTHR37422">
    <property type="entry name" value="TEICHURONIC ACID BIOSYNTHESIS PROTEIN TUAE"/>
    <property type="match status" value="1"/>
</dbReference>
<dbReference type="InterPro" id="IPR007016">
    <property type="entry name" value="O-antigen_ligase-rel_domated"/>
</dbReference>
<evidence type="ECO:0000256" key="2">
    <source>
        <dbReference type="ARBA" id="ARBA00022692"/>
    </source>
</evidence>
<dbReference type="Proteomes" id="UP001500433">
    <property type="component" value="Unassembled WGS sequence"/>
</dbReference>
<accession>A0ABP9F1R4</accession>
<protein>
    <recommendedName>
        <fullName evidence="6">O-antigen ligase-related domain-containing protein</fullName>
    </recommendedName>
</protein>
<comment type="caution">
    <text evidence="7">The sequence shown here is derived from an EMBL/GenBank/DDBJ whole genome shotgun (WGS) entry which is preliminary data.</text>
</comment>
<dbReference type="InterPro" id="IPR051533">
    <property type="entry name" value="WaaL-like"/>
</dbReference>
<feature type="transmembrane region" description="Helical" evidence="5">
    <location>
        <begin position="61"/>
        <end position="79"/>
    </location>
</feature>
<evidence type="ECO:0000313" key="8">
    <source>
        <dbReference type="Proteomes" id="UP001500433"/>
    </source>
</evidence>
<feature type="domain" description="O-antigen ligase-related" evidence="6">
    <location>
        <begin position="200"/>
        <end position="348"/>
    </location>
</feature>
<comment type="subcellular location">
    <subcellularLocation>
        <location evidence="1">Membrane</location>
        <topology evidence="1">Multi-pass membrane protein</topology>
    </subcellularLocation>
</comment>
<feature type="transmembrane region" description="Helical" evidence="5">
    <location>
        <begin position="33"/>
        <end position="49"/>
    </location>
</feature>
<feature type="transmembrane region" description="Helical" evidence="5">
    <location>
        <begin position="167"/>
        <end position="187"/>
    </location>
</feature>
<reference evidence="8" key="1">
    <citation type="journal article" date="2019" name="Int. J. Syst. Evol. Microbiol.">
        <title>The Global Catalogue of Microorganisms (GCM) 10K type strain sequencing project: providing services to taxonomists for standard genome sequencing and annotation.</title>
        <authorList>
            <consortium name="The Broad Institute Genomics Platform"/>
            <consortium name="The Broad Institute Genome Sequencing Center for Infectious Disease"/>
            <person name="Wu L."/>
            <person name="Ma J."/>
        </authorList>
    </citation>
    <scope>NUCLEOTIDE SEQUENCE [LARGE SCALE GENOMIC DNA]</scope>
    <source>
        <strain evidence="8">JCM 18274</strain>
    </source>
</reference>
<evidence type="ECO:0000313" key="7">
    <source>
        <dbReference type="EMBL" id="GAA4891329.1"/>
    </source>
</evidence>
<feature type="transmembrane region" description="Helical" evidence="5">
    <location>
        <begin position="365"/>
        <end position="382"/>
    </location>
</feature>
<keyword evidence="3 5" id="KW-1133">Transmembrane helix</keyword>